<reference evidence="4 5" key="1">
    <citation type="submission" date="2019-02" db="EMBL/GenBank/DDBJ databases">
        <title>Genomic Encyclopedia of Archaeal and Bacterial Type Strains, Phase II (KMG-II): from individual species to whole genera.</title>
        <authorList>
            <person name="Goeker M."/>
        </authorList>
    </citation>
    <scope>NUCLEOTIDE SEQUENCE [LARGE SCALE GENOMIC DNA]</scope>
    <source>
        <strain evidence="4 5">DSM 18328</strain>
    </source>
</reference>
<evidence type="ECO:0000313" key="5">
    <source>
        <dbReference type="Proteomes" id="UP000291097"/>
    </source>
</evidence>
<evidence type="ECO:0000256" key="1">
    <source>
        <dbReference type="SAM" id="MobiDB-lite"/>
    </source>
</evidence>
<protein>
    <submittedName>
        <fullName evidence="4">Flagellin-like protein</fullName>
    </submittedName>
</protein>
<dbReference type="InterPro" id="IPR013373">
    <property type="entry name" value="Flagellin/pilin_N_arc"/>
</dbReference>
<name>A0A482Y720_9EURY</name>
<keyword evidence="2" id="KW-0472">Membrane</keyword>
<sequence length="176" mass="18069">MDLKKFQKKLVGSEEQRAVSPVIGVILMVAITVILAAVIAAFVLDMGSGVEQNAQAGANIEFDSTNDKLSVTYSSTQNADHIVATFTDDEGDNAEYQLDSPGSKVILEDDSPTATPEAESATATTSGSVTANTGVDAAGGSNAFGIESGTDEEMSVIVTAVKGDTTTVIAEDSDTV</sequence>
<gene>
    <name evidence="4" type="ORF">BDK88_2157</name>
</gene>
<proteinExistence type="predicted"/>
<accession>A0A482Y720</accession>
<keyword evidence="2" id="KW-0812">Transmembrane</keyword>
<organism evidence="4 5">
    <name type="scientific">Natrinema hispanicum</name>
    <dbReference type="NCBI Taxonomy" id="392421"/>
    <lineage>
        <taxon>Archaea</taxon>
        <taxon>Methanobacteriati</taxon>
        <taxon>Methanobacteriota</taxon>
        <taxon>Stenosarchaea group</taxon>
        <taxon>Halobacteria</taxon>
        <taxon>Halobacteriales</taxon>
        <taxon>Natrialbaceae</taxon>
        <taxon>Natrinema</taxon>
    </lineage>
</organism>
<evidence type="ECO:0000256" key="2">
    <source>
        <dbReference type="SAM" id="Phobius"/>
    </source>
</evidence>
<feature type="domain" description="Archaeal Type IV pilin N-terminal" evidence="3">
    <location>
        <begin position="17"/>
        <end position="75"/>
    </location>
</feature>
<comment type="caution">
    <text evidence="4">The sequence shown here is derived from an EMBL/GenBank/DDBJ whole genome shotgun (WGS) entry which is preliminary data.</text>
</comment>
<dbReference type="InterPro" id="IPR012859">
    <property type="entry name" value="Pilin_N_archaeal"/>
</dbReference>
<keyword evidence="4" id="KW-0282">Flagellum</keyword>
<dbReference type="NCBIfam" id="TIGR02537">
    <property type="entry name" value="arch_flag_Nterm"/>
    <property type="match status" value="1"/>
</dbReference>
<dbReference type="RefSeq" id="WP_130500351.1">
    <property type="nucleotide sequence ID" value="NZ_SHMP01000004.1"/>
</dbReference>
<evidence type="ECO:0000313" key="4">
    <source>
        <dbReference type="EMBL" id="RZV10943.1"/>
    </source>
</evidence>
<dbReference type="OrthoDB" id="188406at2157"/>
<keyword evidence="4" id="KW-0966">Cell projection</keyword>
<evidence type="ECO:0000259" key="3">
    <source>
        <dbReference type="Pfam" id="PF07790"/>
    </source>
</evidence>
<keyword evidence="4" id="KW-0969">Cilium</keyword>
<keyword evidence="2" id="KW-1133">Transmembrane helix</keyword>
<dbReference type="Proteomes" id="UP000291097">
    <property type="component" value="Unassembled WGS sequence"/>
</dbReference>
<feature type="transmembrane region" description="Helical" evidence="2">
    <location>
        <begin position="21"/>
        <end position="44"/>
    </location>
</feature>
<feature type="compositionally biased region" description="Low complexity" evidence="1">
    <location>
        <begin position="112"/>
        <end position="135"/>
    </location>
</feature>
<dbReference type="Pfam" id="PF07790">
    <property type="entry name" value="Pilin_N"/>
    <property type="match status" value="1"/>
</dbReference>
<dbReference type="EMBL" id="SHMP01000004">
    <property type="protein sequence ID" value="RZV10943.1"/>
    <property type="molecule type" value="Genomic_DNA"/>
</dbReference>
<feature type="region of interest" description="Disordered" evidence="1">
    <location>
        <begin position="101"/>
        <end position="147"/>
    </location>
</feature>
<dbReference type="AlphaFoldDB" id="A0A482Y720"/>